<dbReference type="SUPFAM" id="SSF89447">
    <property type="entry name" value="AbrB/MazE/MraZ-like"/>
    <property type="match status" value="1"/>
</dbReference>
<dbReference type="InterPro" id="IPR007159">
    <property type="entry name" value="SpoVT-AbrB_dom"/>
</dbReference>
<evidence type="ECO:0000313" key="3">
    <source>
        <dbReference type="Proteomes" id="UP000782705"/>
    </source>
</evidence>
<dbReference type="NCBIfam" id="TIGR02609">
    <property type="entry name" value="doc_partner"/>
    <property type="match status" value="1"/>
</dbReference>
<dbReference type="Pfam" id="PF04014">
    <property type="entry name" value="MazE_antitoxin"/>
    <property type="match status" value="1"/>
</dbReference>
<dbReference type="RefSeq" id="WP_161902981.1">
    <property type="nucleotide sequence ID" value="NZ_MAEL01000054.1"/>
</dbReference>
<dbReference type="InterPro" id="IPR037914">
    <property type="entry name" value="SpoVT-AbrB_sf"/>
</dbReference>
<dbReference type="SMART" id="SM00966">
    <property type="entry name" value="SpoVT_AbrB"/>
    <property type="match status" value="1"/>
</dbReference>
<feature type="domain" description="SpoVT-AbrB" evidence="1">
    <location>
        <begin position="9"/>
        <end position="55"/>
    </location>
</feature>
<dbReference type="InterPro" id="IPR013432">
    <property type="entry name" value="Doc_partner"/>
</dbReference>
<accession>A0ABQ6YXA8</accession>
<sequence length="78" mass="9087">MQLEEKKIRKVGNSVVITIPQDFLDKANIQPGEVVDVDNDAWSHLIKKKEVTREEEIALYAKKSLAKYEEAYRELVER</sequence>
<reference evidence="2 3" key="1">
    <citation type="submission" date="2016-06" db="EMBL/GenBank/DDBJ databases">
        <title>Four novel species of enterococci isolated from chicken manure.</title>
        <authorList>
            <person name="Van Tyne D."/>
        </authorList>
    </citation>
    <scope>NUCLEOTIDE SEQUENCE [LARGE SCALE GENOMIC DNA]</scope>
    <source>
        <strain evidence="2 3">CU12B</strain>
    </source>
</reference>
<proteinExistence type="predicted"/>
<dbReference type="Proteomes" id="UP000782705">
    <property type="component" value="Unassembled WGS sequence"/>
</dbReference>
<protein>
    <recommendedName>
        <fullName evidence="1">SpoVT-AbrB domain-containing protein</fullName>
    </recommendedName>
</protein>
<dbReference type="Gene3D" id="2.10.260.10">
    <property type="match status" value="1"/>
</dbReference>
<dbReference type="EMBL" id="MAEL01000054">
    <property type="protein sequence ID" value="KAF1302000.1"/>
    <property type="molecule type" value="Genomic_DNA"/>
</dbReference>
<name>A0ABQ6YXA8_9ENTE</name>
<evidence type="ECO:0000313" key="2">
    <source>
        <dbReference type="EMBL" id="KAF1302000.1"/>
    </source>
</evidence>
<organism evidence="2 3">
    <name type="scientific">Candidatus Enterococcus willemsii</name>
    <dbReference type="NCBI Taxonomy" id="1857215"/>
    <lineage>
        <taxon>Bacteria</taxon>
        <taxon>Bacillati</taxon>
        <taxon>Bacillota</taxon>
        <taxon>Bacilli</taxon>
        <taxon>Lactobacillales</taxon>
        <taxon>Enterococcaceae</taxon>
        <taxon>Enterococcus</taxon>
    </lineage>
</organism>
<keyword evidence="3" id="KW-1185">Reference proteome</keyword>
<gene>
    <name evidence="2" type="ORF">BAU17_01120</name>
</gene>
<evidence type="ECO:0000259" key="1">
    <source>
        <dbReference type="SMART" id="SM00966"/>
    </source>
</evidence>
<comment type="caution">
    <text evidence="2">The sequence shown here is derived from an EMBL/GenBank/DDBJ whole genome shotgun (WGS) entry which is preliminary data.</text>
</comment>